<sequence length="544" mass="62432">MLIETRDGAQIGVLEGNMQRLQQQVIDNTGSIDRLHLKVDGLEVGMAEIRAMMQEVLKRLPVVEQPTVQPRQKEQIPHWVQANLGEQIPITPPSIHRLLIGAEERNALSIRALNHEVHFNPNQPRFSMPYDDPFEPRPKRLNGGVFLNPIVESLCGLGNARPPPSFEGQCGLYGEEFWREKRVPRQQQQFHIVGQQAQPQRHASQAREPRNAPWPQGDVVEPWYDHGGGRGNCGRARNYQGPQDRDPYGKNQDPLQRQQERQAREPRAMELEFPRFKGGDPTSWMFRVIQYFEYYQVHDASKVMHASYHLDDDALIWFQSCEHDLGCWDNFARAIQLRCKGQEPWVRPMHWLKFKSNTLANVKRSTRPSYEANKDNWEQYSSQQVVAQFGPKVAAQIDPRIAEFDPKVATQFDTKVAAQFYTKVAAQIDPKVAKCDPKVAAQIVPKVATQFDPKVAAQLDPKVAVQFDPKVATQLNPKVAAQIDPKVVDSKPISARPTMMVQKLTPKQMLERRRKGLCYNCDESWTMWHTCKAMKLYLIEEVQE</sequence>
<accession>A0A2N9FVL6</accession>
<reference evidence="2" key="1">
    <citation type="submission" date="2018-02" db="EMBL/GenBank/DDBJ databases">
        <authorList>
            <person name="Cohen D.B."/>
            <person name="Kent A.D."/>
        </authorList>
    </citation>
    <scope>NUCLEOTIDE SEQUENCE</scope>
</reference>
<evidence type="ECO:0008006" key="3">
    <source>
        <dbReference type="Google" id="ProtNLM"/>
    </source>
</evidence>
<feature type="region of interest" description="Disordered" evidence="1">
    <location>
        <begin position="188"/>
        <end position="266"/>
    </location>
</feature>
<dbReference type="AlphaFoldDB" id="A0A2N9FVL6"/>
<feature type="compositionally biased region" description="Polar residues" evidence="1">
    <location>
        <begin position="188"/>
        <end position="203"/>
    </location>
</feature>
<evidence type="ECO:0000256" key="1">
    <source>
        <dbReference type="SAM" id="MobiDB-lite"/>
    </source>
</evidence>
<proteinExistence type="predicted"/>
<name>A0A2N9FVL6_FAGSY</name>
<protein>
    <recommendedName>
        <fullName evidence="3">Retrotransposon gag domain-containing protein</fullName>
    </recommendedName>
</protein>
<gene>
    <name evidence="2" type="ORF">FSB_LOCUS19077</name>
</gene>
<evidence type="ECO:0000313" key="2">
    <source>
        <dbReference type="EMBL" id="SPC91195.1"/>
    </source>
</evidence>
<dbReference type="EMBL" id="OIVN01001212">
    <property type="protein sequence ID" value="SPC91195.1"/>
    <property type="molecule type" value="Genomic_DNA"/>
</dbReference>
<organism evidence="2">
    <name type="scientific">Fagus sylvatica</name>
    <name type="common">Beechnut</name>
    <dbReference type="NCBI Taxonomy" id="28930"/>
    <lineage>
        <taxon>Eukaryota</taxon>
        <taxon>Viridiplantae</taxon>
        <taxon>Streptophyta</taxon>
        <taxon>Embryophyta</taxon>
        <taxon>Tracheophyta</taxon>
        <taxon>Spermatophyta</taxon>
        <taxon>Magnoliopsida</taxon>
        <taxon>eudicotyledons</taxon>
        <taxon>Gunneridae</taxon>
        <taxon>Pentapetalae</taxon>
        <taxon>rosids</taxon>
        <taxon>fabids</taxon>
        <taxon>Fagales</taxon>
        <taxon>Fagaceae</taxon>
        <taxon>Fagus</taxon>
    </lineage>
</organism>